<accession>A0A165ARK6</accession>
<name>A0A165ARK6_9APHY</name>
<sequence>MAALRSVAGDAGVRRSWWRQRRQTGEGRRRRAAAASSDGGTHARYGTPDSVTCAADRAPATPSPTGIPPHLATASPLPAPISATPDTALLLERSHRPLAMHAQPRLASVSDTRRLSSLADATISGVLCGTRSSPPVDATGSAYRRTHVSNLT</sequence>
<organism evidence="2 3">
    <name type="scientific">Laetiporus sulphureus 93-53</name>
    <dbReference type="NCBI Taxonomy" id="1314785"/>
    <lineage>
        <taxon>Eukaryota</taxon>
        <taxon>Fungi</taxon>
        <taxon>Dikarya</taxon>
        <taxon>Basidiomycota</taxon>
        <taxon>Agaricomycotina</taxon>
        <taxon>Agaricomycetes</taxon>
        <taxon>Polyporales</taxon>
        <taxon>Laetiporus</taxon>
    </lineage>
</organism>
<dbReference type="AlphaFoldDB" id="A0A165ARK6"/>
<proteinExistence type="predicted"/>
<dbReference type="InParanoid" id="A0A165ARK6"/>
<dbReference type="EMBL" id="KV427810">
    <property type="protein sequence ID" value="KZS99522.1"/>
    <property type="molecule type" value="Genomic_DNA"/>
</dbReference>
<feature type="compositionally biased region" description="Basic residues" evidence="1">
    <location>
        <begin position="16"/>
        <end position="32"/>
    </location>
</feature>
<dbReference type="Proteomes" id="UP000076871">
    <property type="component" value="Unassembled WGS sequence"/>
</dbReference>
<reference evidence="2 3" key="1">
    <citation type="journal article" date="2016" name="Mol. Biol. Evol.">
        <title>Comparative Genomics of Early-Diverging Mushroom-Forming Fungi Provides Insights into the Origins of Lignocellulose Decay Capabilities.</title>
        <authorList>
            <person name="Nagy L.G."/>
            <person name="Riley R."/>
            <person name="Tritt A."/>
            <person name="Adam C."/>
            <person name="Daum C."/>
            <person name="Floudas D."/>
            <person name="Sun H."/>
            <person name="Yadav J.S."/>
            <person name="Pangilinan J."/>
            <person name="Larsson K.H."/>
            <person name="Matsuura K."/>
            <person name="Barry K."/>
            <person name="Labutti K."/>
            <person name="Kuo R."/>
            <person name="Ohm R.A."/>
            <person name="Bhattacharya S.S."/>
            <person name="Shirouzu T."/>
            <person name="Yoshinaga Y."/>
            <person name="Martin F.M."/>
            <person name="Grigoriev I.V."/>
            <person name="Hibbett D.S."/>
        </authorList>
    </citation>
    <scope>NUCLEOTIDE SEQUENCE [LARGE SCALE GENOMIC DNA]</scope>
    <source>
        <strain evidence="2 3">93-53</strain>
    </source>
</reference>
<keyword evidence="3" id="KW-1185">Reference proteome</keyword>
<evidence type="ECO:0000313" key="2">
    <source>
        <dbReference type="EMBL" id="KZS99522.1"/>
    </source>
</evidence>
<evidence type="ECO:0000313" key="3">
    <source>
        <dbReference type="Proteomes" id="UP000076871"/>
    </source>
</evidence>
<gene>
    <name evidence="2" type="ORF">LAESUDRAFT_765441</name>
</gene>
<evidence type="ECO:0000256" key="1">
    <source>
        <dbReference type="SAM" id="MobiDB-lite"/>
    </source>
</evidence>
<protein>
    <submittedName>
        <fullName evidence="2">Uncharacterized protein</fullName>
    </submittedName>
</protein>
<dbReference type="GeneID" id="63830702"/>
<feature type="region of interest" description="Disordered" evidence="1">
    <location>
        <begin position="1"/>
        <end position="80"/>
    </location>
</feature>
<dbReference type="RefSeq" id="XP_040757263.1">
    <property type="nucleotide sequence ID" value="XM_040913674.1"/>
</dbReference>